<keyword evidence="3" id="KW-1003">Cell membrane</keyword>
<dbReference type="PANTHER" id="PTHR40043">
    <property type="entry name" value="UPF0719 INNER MEMBRANE PROTEIN YJFL"/>
    <property type="match status" value="1"/>
</dbReference>
<keyword evidence="5 7" id="KW-1133">Transmembrane helix</keyword>
<sequence length="140" mass="14432">MNDLLEGVLASLAFGAAGLVLLALGYWLVDLMTPGHLGRLIFVERNRDAALVLASSLLAIGGIAASAIYGAESDTWDTLLETLAYGAVGILMQAAAFVVLDLLTPGKLGDTLTDEHDDPAVWVAVAMNVAVGLIVIAALS</sequence>
<name>A0A7Y9UQA3_9ACTN</name>
<dbReference type="Pfam" id="PF03994">
    <property type="entry name" value="DUF350"/>
    <property type="match status" value="1"/>
</dbReference>
<evidence type="ECO:0000256" key="2">
    <source>
        <dbReference type="ARBA" id="ARBA00005779"/>
    </source>
</evidence>
<evidence type="ECO:0000256" key="6">
    <source>
        <dbReference type="ARBA" id="ARBA00023136"/>
    </source>
</evidence>
<organism evidence="8 9">
    <name type="scientific">Nocardioides daedukensis</name>
    <dbReference type="NCBI Taxonomy" id="634462"/>
    <lineage>
        <taxon>Bacteria</taxon>
        <taxon>Bacillati</taxon>
        <taxon>Actinomycetota</taxon>
        <taxon>Actinomycetes</taxon>
        <taxon>Propionibacteriales</taxon>
        <taxon>Nocardioidaceae</taxon>
        <taxon>Nocardioides</taxon>
    </lineage>
</organism>
<comment type="subcellular location">
    <subcellularLocation>
        <location evidence="1">Cell membrane</location>
        <topology evidence="1">Multi-pass membrane protein</topology>
    </subcellularLocation>
</comment>
<evidence type="ECO:0000256" key="4">
    <source>
        <dbReference type="ARBA" id="ARBA00022692"/>
    </source>
</evidence>
<keyword evidence="6 7" id="KW-0472">Membrane</keyword>
<feature type="transmembrane region" description="Helical" evidence="7">
    <location>
        <begin position="83"/>
        <end position="100"/>
    </location>
</feature>
<evidence type="ECO:0000256" key="5">
    <source>
        <dbReference type="ARBA" id="ARBA00022989"/>
    </source>
</evidence>
<evidence type="ECO:0000313" key="9">
    <source>
        <dbReference type="Proteomes" id="UP000540656"/>
    </source>
</evidence>
<keyword evidence="4 7" id="KW-0812">Transmembrane</keyword>
<keyword evidence="9" id="KW-1185">Reference proteome</keyword>
<feature type="transmembrane region" description="Helical" evidence="7">
    <location>
        <begin position="120"/>
        <end position="139"/>
    </location>
</feature>
<dbReference type="PANTHER" id="PTHR40043:SF1">
    <property type="entry name" value="UPF0719 INNER MEMBRANE PROTEIN YJFL"/>
    <property type="match status" value="1"/>
</dbReference>
<evidence type="ECO:0000256" key="3">
    <source>
        <dbReference type="ARBA" id="ARBA00022475"/>
    </source>
</evidence>
<comment type="similarity">
    <text evidence="2">Belongs to the UPF0719 family.</text>
</comment>
<dbReference type="EMBL" id="JACCAA010000001">
    <property type="protein sequence ID" value="NYG60463.1"/>
    <property type="molecule type" value="Genomic_DNA"/>
</dbReference>
<comment type="caution">
    <text evidence="8">The sequence shown here is derived from an EMBL/GenBank/DDBJ whole genome shotgun (WGS) entry which is preliminary data.</text>
</comment>
<dbReference type="Proteomes" id="UP000540656">
    <property type="component" value="Unassembled WGS sequence"/>
</dbReference>
<gene>
    <name evidence="8" type="ORF">BJ980_003386</name>
</gene>
<dbReference type="GO" id="GO:0005886">
    <property type="term" value="C:plasma membrane"/>
    <property type="evidence" value="ECO:0007669"/>
    <property type="project" value="UniProtKB-SubCell"/>
</dbReference>
<protein>
    <submittedName>
        <fullName evidence="8">Uncharacterized membrane protein YjfL (UPF0719 family)</fullName>
    </submittedName>
</protein>
<feature type="transmembrane region" description="Helical" evidence="7">
    <location>
        <begin position="7"/>
        <end position="29"/>
    </location>
</feature>
<dbReference type="InterPro" id="IPR007140">
    <property type="entry name" value="DUF350"/>
</dbReference>
<reference evidence="8 9" key="1">
    <citation type="submission" date="2020-07" db="EMBL/GenBank/DDBJ databases">
        <title>Sequencing the genomes of 1000 actinobacteria strains.</title>
        <authorList>
            <person name="Klenk H.-P."/>
        </authorList>
    </citation>
    <scope>NUCLEOTIDE SEQUENCE [LARGE SCALE GENOMIC DNA]</scope>
    <source>
        <strain evidence="8 9">DSM 23819</strain>
    </source>
</reference>
<evidence type="ECO:0000256" key="1">
    <source>
        <dbReference type="ARBA" id="ARBA00004651"/>
    </source>
</evidence>
<feature type="transmembrane region" description="Helical" evidence="7">
    <location>
        <begin position="49"/>
        <end position="71"/>
    </location>
</feature>
<evidence type="ECO:0000256" key="7">
    <source>
        <dbReference type="SAM" id="Phobius"/>
    </source>
</evidence>
<evidence type="ECO:0000313" key="8">
    <source>
        <dbReference type="EMBL" id="NYG60463.1"/>
    </source>
</evidence>
<dbReference type="AlphaFoldDB" id="A0A7Y9UQA3"/>
<proteinExistence type="inferred from homology"/>
<dbReference type="RefSeq" id="WP_179503389.1">
    <property type="nucleotide sequence ID" value="NZ_JACCAA010000001.1"/>
</dbReference>
<accession>A0A7Y9UQA3</accession>